<evidence type="ECO:0000313" key="1">
    <source>
        <dbReference type="EMBL" id="KZP06516.1"/>
    </source>
</evidence>
<dbReference type="OrthoDB" id="3363652at2759"/>
<accession>A0A167WV47</accession>
<dbReference type="EMBL" id="KV417784">
    <property type="protein sequence ID" value="KZP06516.1"/>
    <property type="molecule type" value="Genomic_DNA"/>
</dbReference>
<protein>
    <submittedName>
        <fullName evidence="1">Uncharacterized protein</fullName>
    </submittedName>
</protein>
<gene>
    <name evidence="1" type="ORF">FIBSPDRAFT_764331</name>
</gene>
<reference evidence="1 2" key="1">
    <citation type="journal article" date="2016" name="Mol. Biol. Evol.">
        <title>Comparative Genomics of Early-Diverging Mushroom-Forming Fungi Provides Insights into the Origins of Lignocellulose Decay Capabilities.</title>
        <authorList>
            <person name="Nagy L.G."/>
            <person name="Riley R."/>
            <person name="Tritt A."/>
            <person name="Adam C."/>
            <person name="Daum C."/>
            <person name="Floudas D."/>
            <person name="Sun H."/>
            <person name="Yadav J.S."/>
            <person name="Pangilinan J."/>
            <person name="Larsson K.H."/>
            <person name="Matsuura K."/>
            <person name="Barry K."/>
            <person name="Labutti K."/>
            <person name="Kuo R."/>
            <person name="Ohm R.A."/>
            <person name="Bhattacharya S.S."/>
            <person name="Shirouzu T."/>
            <person name="Yoshinaga Y."/>
            <person name="Martin F.M."/>
            <person name="Grigoriev I.V."/>
            <person name="Hibbett D.S."/>
        </authorList>
    </citation>
    <scope>NUCLEOTIDE SEQUENCE [LARGE SCALE GENOMIC DNA]</scope>
    <source>
        <strain evidence="1 2">CBS 109695</strain>
    </source>
</reference>
<dbReference type="AlphaFoldDB" id="A0A167WV47"/>
<keyword evidence="2" id="KW-1185">Reference proteome</keyword>
<organism evidence="1 2">
    <name type="scientific">Athelia psychrophila</name>
    <dbReference type="NCBI Taxonomy" id="1759441"/>
    <lineage>
        <taxon>Eukaryota</taxon>
        <taxon>Fungi</taxon>
        <taxon>Dikarya</taxon>
        <taxon>Basidiomycota</taxon>
        <taxon>Agaricomycotina</taxon>
        <taxon>Agaricomycetes</taxon>
        <taxon>Agaricomycetidae</taxon>
        <taxon>Atheliales</taxon>
        <taxon>Atheliaceae</taxon>
        <taxon>Athelia</taxon>
    </lineage>
</organism>
<sequence>MDDPDVLCRRTDPFNPKCIAAVLDLVEIGPDLTPKQRSQIQALLQEYVDVFALSVMEVTPVKGAVHTLRIPEGKTFSTKIHQRPLNASQRDYFYPRIDEMERAGVIRKIKPEDV</sequence>
<dbReference type="STRING" id="436010.A0A167WV47"/>
<evidence type="ECO:0000313" key="2">
    <source>
        <dbReference type="Proteomes" id="UP000076532"/>
    </source>
</evidence>
<name>A0A167WV47_9AGAM</name>
<dbReference type="Proteomes" id="UP000076532">
    <property type="component" value="Unassembled WGS sequence"/>
</dbReference>
<proteinExistence type="predicted"/>